<dbReference type="Proteomes" id="UP000314294">
    <property type="component" value="Unassembled WGS sequence"/>
</dbReference>
<feature type="compositionally biased region" description="Polar residues" evidence="1">
    <location>
        <begin position="128"/>
        <end position="150"/>
    </location>
</feature>
<feature type="region of interest" description="Disordered" evidence="1">
    <location>
        <begin position="127"/>
        <end position="153"/>
    </location>
</feature>
<keyword evidence="3" id="KW-1185">Reference proteome</keyword>
<protein>
    <submittedName>
        <fullName evidence="2">Uncharacterized protein</fullName>
    </submittedName>
</protein>
<name>A0A4Z2I9N2_9TELE</name>
<evidence type="ECO:0000256" key="1">
    <source>
        <dbReference type="SAM" id="MobiDB-lite"/>
    </source>
</evidence>
<dbReference type="EMBL" id="SRLO01000110">
    <property type="protein sequence ID" value="TNN74799.1"/>
    <property type="molecule type" value="Genomic_DNA"/>
</dbReference>
<dbReference type="AlphaFoldDB" id="A0A4Z2I9N2"/>
<accession>A0A4Z2I9N2</accession>
<evidence type="ECO:0000313" key="3">
    <source>
        <dbReference type="Proteomes" id="UP000314294"/>
    </source>
</evidence>
<comment type="caution">
    <text evidence="2">The sequence shown here is derived from an EMBL/GenBank/DDBJ whole genome shotgun (WGS) entry which is preliminary data.</text>
</comment>
<evidence type="ECO:0000313" key="2">
    <source>
        <dbReference type="EMBL" id="TNN74799.1"/>
    </source>
</evidence>
<proteinExistence type="predicted"/>
<organism evidence="2 3">
    <name type="scientific">Liparis tanakae</name>
    <name type="common">Tanaka's snailfish</name>
    <dbReference type="NCBI Taxonomy" id="230148"/>
    <lineage>
        <taxon>Eukaryota</taxon>
        <taxon>Metazoa</taxon>
        <taxon>Chordata</taxon>
        <taxon>Craniata</taxon>
        <taxon>Vertebrata</taxon>
        <taxon>Euteleostomi</taxon>
        <taxon>Actinopterygii</taxon>
        <taxon>Neopterygii</taxon>
        <taxon>Teleostei</taxon>
        <taxon>Neoteleostei</taxon>
        <taxon>Acanthomorphata</taxon>
        <taxon>Eupercaria</taxon>
        <taxon>Perciformes</taxon>
        <taxon>Cottioidei</taxon>
        <taxon>Cottales</taxon>
        <taxon>Liparidae</taxon>
        <taxon>Liparis</taxon>
    </lineage>
</organism>
<sequence length="181" mass="19981">MLWLFNLMTVRANRSQKDDNNDNNNVHTSSSFVSSFLPLSIGKPLPNSFECMSAPYSTTTSSSMLLTNLQNSRSTSSVGTIYADKHKGHGGSGLTEVSTGAGDTLALMVQAVDESTFSLRRHRHKTTALKSTRNQARVSTKCRTNSNASTGRDDARLDINEELAELKRKMLRLTTRTKDHQ</sequence>
<gene>
    <name evidence="2" type="ORF">EYF80_014899</name>
</gene>
<reference evidence="2 3" key="1">
    <citation type="submission" date="2019-03" db="EMBL/GenBank/DDBJ databases">
        <title>First draft genome of Liparis tanakae, snailfish: a comprehensive survey of snailfish specific genes.</title>
        <authorList>
            <person name="Kim W."/>
            <person name="Song I."/>
            <person name="Jeong J.-H."/>
            <person name="Kim D."/>
            <person name="Kim S."/>
            <person name="Ryu S."/>
            <person name="Song J.Y."/>
            <person name="Lee S.K."/>
        </authorList>
    </citation>
    <scope>NUCLEOTIDE SEQUENCE [LARGE SCALE GENOMIC DNA]</scope>
    <source>
        <tissue evidence="2">Muscle</tissue>
    </source>
</reference>